<dbReference type="InterPro" id="IPR026906">
    <property type="entry name" value="LRR_5"/>
</dbReference>
<dbReference type="CDD" id="cd14745">
    <property type="entry name" value="GH66"/>
    <property type="match status" value="1"/>
</dbReference>
<dbReference type="RefSeq" id="WP_219496490.1">
    <property type="nucleotide sequence ID" value="NZ_JAHXCH010000003.1"/>
</dbReference>
<dbReference type="InterPro" id="IPR053139">
    <property type="entry name" value="Surface_bspA-like"/>
</dbReference>
<evidence type="ECO:0000313" key="4">
    <source>
        <dbReference type="Proteomes" id="UP000757461"/>
    </source>
</evidence>
<protein>
    <submittedName>
        <fullName evidence="3">Leucine-rich repeat protein</fullName>
    </submittedName>
</protein>
<gene>
    <name evidence="3" type="ORF">HXN33_05515</name>
</gene>
<dbReference type="InterPro" id="IPR025092">
    <property type="entry name" value="Glyco_hydro_66"/>
</dbReference>
<evidence type="ECO:0000256" key="2">
    <source>
        <dbReference type="SAM" id="SignalP"/>
    </source>
</evidence>
<dbReference type="PANTHER" id="PTHR45661">
    <property type="entry name" value="SURFACE ANTIGEN"/>
    <property type="match status" value="1"/>
</dbReference>
<evidence type="ECO:0000313" key="3">
    <source>
        <dbReference type="EMBL" id="MBF1415021.1"/>
    </source>
</evidence>
<dbReference type="Proteomes" id="UP000757461">
    <property type="component" value="Unassembled WGS sequence"/>
</dbReference>
<feature type="chain" id="PRO_5038101881" evidence="2">
    <location>
        <begin position="22"/>
        <end position="1017"/>
    </location>
</feature>
<accession>A0A930N4R3</accession>
<dbReference type="EMBL" id="JABZSQ010000083">
    <property type="protein sequence ID" value="MBF1415021.1"/>
    <property type="molecule type" value="Genomic_DNA"/>
</dbReference>
<sequence length="1017" mass="113332">MNIKKTFVLTLALFVALVSFADSFNKKGINYETTSQTEVQVVGGNGVNGAVDIPESVSNNGHNYRVTAIRHNAFEGNNHITSVTIPRSVTKIEWSAFNRCQGLTTVIDNSSVEVMDGYIFTDCSNLTVVRLSNALKRIGQRSFANTALTSIALPAGFEGFGDQSFCGCRSLSSVYYSGNNCLAIEGSTFADTPKDFTIYVNPSAFNSVSGMAYYGNKVKDKIPYVLTSNYVTFSRDFAIDFSSAPGLTAYVAQRNNNASIKLVAVTGAVAAGTGLILKGNVGQTYNLTISSNGKSYEDNLLNPSDGVVVETNKSDLDAIRFKSDGTNAYLPKLLSTDKVRYRPGDMVNFTLSLITFPNGAKVRYLHGNTVVGTADVGGKKSWTWKVPKDDFKGYLAEVYVKEGDKDKVLSTIGIDVSTDWGRFPRYGFVSHYGSDKTSGKIATEVSLLNRYHMTGIQFYDWQNLHEKPIPDNYATQWKDVGLRDIYRSSIKNYIAALHKVGSKCMFYDLIYGVTGNMNENIPDRSPNINKKGIDSDWGWIDVFEKDTLNKYHQYHYKTADTWPDIYIMNPGDERWVNYFAPQINKVYQSDLKFDGFHIDQLGRQRDCYYVNNPVIREESNGQKVYGKGEMKYTSDFPRYFADFINRMKSDNNDKDLVMNAVSTWAGPEIIGTHNVKFGYNEMWDKEDNFQRFHNAIQADRKSFGNPHFNSIFAAYLHCRNGKGGNLRTSSALFGDATIFALGGSRIELSGTHMLYTEYFPDNSRPMDEALSKSIIRYYDFLTAYENYLRDGNVETTVDLKMGNKSVAAWASNGPTEYTVNSYSTKKDNFTAIQLLNYSNLSKDNFTIRDLSETTPYPNEITGQDMTLMDEGNVTHIWVATPDALGGAPQEVKFTQDRDVVKFTLPSLKYWTMIVVEHGAKPGSQAAQSRNYVLQGDKFSDKTYGFVPAGEAYLSFPSDAASSLQSVLSLVPETAGIENVTTDNANNTDDGYYTVSGIKVDKPTKGVYIHKGKKVVIK</sequence>
<organism evidence="3 4">
    <name type="scientific">Prevotella histicola</name>
    <dbReference type="NCBI Taxonomy" id="470565"/>
    <lineage>
        <taxon>Bacteria</taxon>
        <taxon>Pseudomonadati</taxon>
        <taxon>Bacteroidota</taxon>
        <taxon>Bacteroidia</taxon>
        <taxon>Bacteroidales</taxon>
        <taxon>Prevotellaceae</taxon>
        <taxon>Prevotella</taxon>
    </lineage>
</organism>
<name>A0A930N4R3_9BACT</name>
<feature type="signal peptide" evidence="2">
    <location>
        <begin position="1"/>
        <end position="21"/>
    </location>
</feature>
<keyword evidence="1 2" id="KW-0732">Signal</keyword>
<proteinExistence type="predicted"/>
<comment type="caution">
    <text evidence="3">The sequence shown here is derived from an EMBL/GenBank/DDBJ whole genome shotgun (WGS) entry which is preliminary data.</text>
</comment>
<dbReference type="AlphaFoldDB" id="A0A930N4R3"/>
<dbReference type="Pfam" id="PF13306">
    <property type="entry name" value="LRR_5"/>
    <property type="match status" value="1"/>
</dbReference>
<dbReference type="Pfam" id="PF13199">
    <property type="entry name" value="Glyco_hydro_66"/>
    <property type="match status" value="1"/>
</dbReference>
<dbReference type="PANTHER" id="PTHR45661:SF3">
    <property type="entry name" value="IG-LIKE DOMAIN-CONTAINING PROTEIN"/>
    <property type="match status" value="1"/>
</dbReference>
<reference evidence="3" key="1">
    <citation type="submission" date="2020-04" db="EMBL/GenBank/DDBJ databases">
        <title>Deep metagenomics examines the oral microbiome during advanced dental caries in children, revealing novel taxa and co-occurrences with host molecules.</title>
        <authorList>
            <person name="Baker J.L."/>
            <person name="Morton J.T."/>
            <person name="Dinis M."/>
            <person name="Alvarez R."/>
            <person name="Tran N.C."/>
            <person name="Knight R."/>
            <person name="Edlund A."/>
        </authorList>
    </citation>
    <scope>NUCLEOTIDE SEQUENCE</scope>
    <source>
        <strain evidence="3">JCVI_25_bin.9</strain>
    </source>
</reference>
<evidence type="ECO:0000256" key="1">
    <source>
        <dbReference type="ARBA" id="ARBA00022729"/>
    </source>
</evidence>